<feature type="chain" id="PRO_5008897663" description="Sulfatase N-terminal domain-containing protein" evidence="7">
    <location>
        <begin position="25"/>
        <end position="240"/>
    </location>
</feature>
<feature type="domain" description="Sulfatase N-terminal" evidence="8">
    <location>
        <begin position="65"/>
        <end position="154"/>
    </location>
</feature>
<dbReference type="PANTHER" id="PTHR10342">
    <property type="entry name" value="ARYLSULFATASE"/>
    <property type="match status" value="1"/>
</dbReference>
<sequence>MAFSMHPSMAFGSGFLLFFHLVVAQSQSTVNPDSLKSLHHRKFRLHLILWYSSLMIWCLWFHGRTDVGYCEGNLQTPTPNIDRLANEGVIMDRYYTSAICTPSRAAFMSGKYEMAYSAIRGGEPWGLPADLKLLPAFLKDLNYTTSFLGKVAHGPKQCLAELYTETDIGSWFQWHLGAHTRAFLPDHRGFDYSLGIHQGSTNAFNYTTGAGSSPLARPYQSGRDLYENGRQVPVNHTNNH</sequence>
<feature type="signal peptide" evidence="7">
    <location>
        <begin position="1"/>
        <end position="24"/>
    </location>
</feature>
<dbReference type="Proteomes" id="UP000186922">
    <property type="component" value="Unassembled WGS sequence"/>
</dbReference>
<evidence type="ECO:0000313" key="9">
    <source>
        <dbReference type="EMBL" id="GAU92335.1"/>
    </source>
</evidence>
<keyword evidence="4" id="KW-0106">Calcium</keyword>
<organism evidence="9 10">
    <name type="scientific">Ramazzottius varieornatus</name>
    <name type="common">Water bear</name>
    <name type="synonym">Tardigrade</name>
    <dbReference type="NCBI Taxonomy" id="947166"/>
    <lineage>
        <taxon>Eukaryota</taxon>
        <taxon>Metazoa</taxon>
        <taxon>Ecdysozoa</taxon>
        <taxon>Tardigrada</taxon>
        <taxon>Eutardigrada</taxon>
        <taxon>Parachela</taxon>
        <taxon>Hypsibioidea</taxon>
        <taxon>Ramazzottiidae</taxon>
        <taxon>Ramazzottius</taxon>
    </lineage>
</organism>
<feature type="region of interest" description="Disordered" evidence="6">
    <location>
        <begin position="221"/>
        <end position="240"/>
    </location>
</feature>
<evidence type="ECO:0000256" key="1">
    <source>
        <dbReference type="ARBA" id="ARBA00001913"/>
    </source>
</evidence>
<evidence type="ECO:0000313" key="10">
    <source>
        <dbReference type="Proteomes" id="UP000186922"/>
    </source>
</evidence>
<gene>
    <name evidence="9" type="primary">RvY_04429-1</name>
    <name evidence="9" type="synonym">RvY_04429.1</name>
    <name evidence="9" type="ORF">RvY_04429</name>
</gene>
<name>A0A1D1UV60_RAMVA</name>
<comment type="caution">
    <text evidence="9">The sequence shown here is derived from an EMBL/GenBank/DDBJ whole genome shotgun (WGS) entry which is preliminary data.</text>
</comment>
<dbReference type="InterPro" id="IPR017850">
    <property type="entry name" value="Alkaline_phosphatase_core_sf"/>
</dbReference>
<dbReference type="EMBL" id="BDGG01000002">
    <property type="protein sequence ID" value="GAU92335.1"/>
    <property type="molecule type" value="Genomic_DNA"/>
</dbReference>
<evidence type="ECO:0000259" key="8">
    <source>
        <dbReference type="Pfam" id="PF00884"/>
    </source>
</evidence>
<evidence type="ECO:0000256" key="4">
    <source>
        <dbReference type="ARBA" id="ARBA00022837"/>
    </source>
</evidence>
<reference evidence="9 10" key="1">
    <citation type="journal article" date="2016" name="Nat. Commun.">
        <title>Extremotolerant tardigrade genome and improved radiotolerance of human cultured cells by tardigrade-unique protein.</title>
        <authorList>
            <person name="Hashimoto T."/>
            <person name="Horikawa D.D."/>
            <person name="Saito Y."/>
            <person name="Kuwahara H."/>
            <person name="Kozuka-Hata H."/>
            <person name="Shin-I T."/>
            <person name="Minakuchi Y."/>
            <person name="Ohishi K."/>
            <person name="Motoyama A."/>
            <person name="Aizu T."/>
            <person name="Enomoto A."/>
            <person name="Kondo K."/>
            <person name="Tanaka S."/>
            <person name="Hara Y."/>
            <person name="Koshikawa S."/>
            <person name="Sagara H."/>
            <person name="Miura T."/>
            <person name="Yokobori S."/>
            <person name="Miyagawa K."/>
            <person name="Suzuki Y."/>
            <person name="Kubo T."/>
            <person name="Oyama M."/>
            <person name="Kohara Y."/>
            <person name="Fujiyama A."/>
            <person name="Arakawa K."/>
            <person name="Katayama T."/>
            <person name="Toyoda A."/>
            <person name="Kunieda T."/>
        </authorList>
    </citation>
    <scope>NUCLEOTIDE SEQUENCE [LARGE SCALE GENOMIC DNA]</scope>
    <source>
        <strain evidence="9 10">YOKOZUNA-1</strain>
    </source>
</reference>
<dbReference type="OrthoDB" id="103349at2759"/>
<accession>A0A1D1UV60</accession>
<dbReference type="Gene3D" id="3.40.720.10">
    <property type="entry name" value="Alkaline Phosphatase, subunit A"/>
    <property type="match status" value="2"/>
</dbReference>
<dbReference type="AlphaFoldDB" id="A0A1D1UV60"/>
<keyword evidence="10" id="KW-1185">Reference proteome</keyword>
<keyword evidence="5" id="KW-0325">Glycoprotein</keyword>
<dbReference type="InterPro" id="IPR000917">
    <property type="entry name" value="Sulfatase_N"/>
</dbReference>
<dbReference type="SUPFAM" id="SSF53649">
    <property type="entry name" value="Alkaline phosphatase-like"/>
    <property type="match status" value="1"/>
</dbReference>
<dbReference type="GO" id="GO:0046872">
    <property type="term" value="F:metal ion binding"/>
    <property type="evidence" value="ECO:0007669"/>
    <property type="project" value="UniProtKB-KW"/>
</dbReference>
<dbReference type="InterPro" id="IPR047115">
    <property type="entry name" value="ARSB"/>
</dbReference>
<evidence type="ECO:0000256" key="5">
    <source>
        <dbReference type="ARBA" id="ARBA00023180"/>
    </source>
</evidence>
<comment type="cofactor">
    <cofactor evidence="1">
        <name>Ca(2+)</name>
        <dbReference type="ChEBI" id="CHEBI:29108"/>
    </cofactor>
</comment>
<dbReference type="Pfam" id="PF00884">
    <property type="entry name" value="Sulfatase"/>
    <property type="match status" value="1"/>
</dbReference>
<keyword evidence="7" id="KW-0732">Signal</keyword>
<dbReference type="PANTHER" id="PTHR10342:SF274">
    <property type="entry name" value="ARYLSULFATASE B"/>
    <property type="match status" value="1"/>
</dbReference>
<comment type="similarity">
    <text evidence="2">Belongs to the sulfatase family.</text>
</comment>
<evidence type="ECO:0000256" key="7">
    <source>
        <dbReference type="SAM" id="SignalP"/>
    </source>
</evidence>
<proteinExistence type="inferred from homology"/>
<evidence type="ECO:0000256" key="3">
    <source>
        <dbReference type="ARBA" id="ARBA00022723"/>
    </source>
</evidence>
<keyword evidence="3" id="KW-0479">Metal-binding</keyword>
<dbReference type="STRING" id="947166.A0A1D1UV60"/>
<dbReference type="GO" id="GO:0008484">
    <property type="term" value="F:sulfuric ester hydrolase activity"/>
    <property type="evidence" value="ECO:0007669"/>
    <property type="project" value="InterPro"/>
</dbReference>
<protein>
    <recommendedName>
        <fullName evidence="8">Sulfatase N-terminal domain-containing protein</fullName>
    </recommendedName>
</protein>
<evidence type="ECO:0000256" key="6">
    <source>
        <dbReference type="SAM" id="MobiDB-lite"/>
    </source>
</evidence>
<evidence type="ECO:0000256" key="2">
    <source>
        <dbReference type="ARBA" id="ARBA00008779"/>
    </source>
</evidence>